<keyword evidence="3" id="KW-1185">Reference proteome</keyword>
<protein>
    <submittedName>
        <fullName evidence="2">Uncharacterized protein</fullName>
    </submittedName>
</protein>
<sequence length="88" mass="10311">MSQNRSAKVKQLWREKKEGQASVENAEAAEKKEVESFFKEDNCSRLFDPERVALCEDDALLTKVFKEFGPKRRNRLPVFNEICKEDDE</sequence>
<accession>A0AAV7EQX1</accession>
<evidence type="ECO:0000256" key="1">
    <source>
        <dbReference type="SAM" id="MobiDB-lite"/>
    </source>
</evidence>
<evidence type="ECO:0000313" key="2">
    <source>
        <dbReference type="EMBL" id="KAG9450994.1"/>
    </source>
</evidence>
<name>A0AAV7EQX1_ARIFI</name>
<organism evidence="2 3">
    <name type="scientific">Aristolochia fimbriata</name>
    <name type="common">White veined hardy Dutchman's pipe vine</name>
    <dbReference type="NCBI Taxonomy" id="158543"/>
    <lineage>
        <taxon>Eukaryota</taxon>
        <taxon>Viridiplantae</taxon>
        <taxon>Streptophyta</taxon>
        <taxon>Embryophyta</taxon>
        <taxon>Tracheophyta</taxon>
        <taxon>Spermatophyta</taxon>
        <taxon>Magnoliopsida</taxon>
        <taxon>Magnoliidae</taxon>
        <taxon>Piperales</taxon>
        <taxon>Aristolochiaceae</taxon>
        <taxon>Aristolochia</taxon>
    </lineage>
</organism>
<proteinExistence type="predicted"/>
<comment type="caution">
    <text evidence="2">The sequence shown here is derived from an EMBL/GenBank/DDBJ whole genome shotgun (WGS) entry which is preliminary data.</text>
</comment>
<dbReference type="EMBL" id="JAINDJ010000004">
    <property type="protein sequence ID" value="KAG9450994.1"/>
    <property type="molecule type" value="Genomic_DNA"/>
</dbReference>
<gene>
    <name evidence="2" type="ORF">H6P81_010959</name>
</gene>
<dbReference type="Proteomes" id="UP000825729">
    <property type="component" value="Unassembled WGS sequence"/>
</dbReference>
<evidence type="ECO:0000313" key="3">
    <source>
        <dbReference type="Proteomes" id="UP000825729"/>
    </source>
</evidence>
<feature type="region of interest" description="Disordered" evidence="1">
    <location>
        <begin position="1"/>
        <end position="27"/>
    </location>
</feature>
<dbReference type="AlphaFoldDB" id="A0AAV7EQX1"/>
<reference evidence="2 3" key="1">
    <citation type="submission" date="2021-07" db="EMBL/GenBank/DDBJ databases">
        <title>The Aristolochia fimbriata genome: insights into angiosperm evolution, floral development and chemical biosynthesis.</title>
        <authorList>
            <person name="Jiao Y."/>
        </authorList>
    </citation>
    <scope>NUCLEOTIDE SEQUENCE [LARGE SCALE GENOMIC DNA]</scope>
    <source>
        <strain evidence="2">IBCAS-2021</strain>
        <tissue evidence="2">Leaf</tissue>
    </source>
</reference>